<dbReference type="Proteomes" id="UP001474181">
    <property type="component" value="Unassembled WGS sequence"/>
</dbReference>
<proteinExistence type="inferred from homology"/>
<evidence type="ECO:0000256" key="2">
    <source>
        <dbReference type="ARBA" id="ARBA00022630"/>
    </source>
</evidence>
<dbReference type="PANTHER" id="PTHR33798">
    <property type="entry name" value="FLAVOPROTEIN OXYGENASE"/>
    <property type="match status" value="1"/>
</dbReference>
<reference evidence="7 8" key="1">
    <citation type="submission" date="2024-06" db="EMBL/GenBank/DDBJ databases">
        <title>The Natural Products Discovery Center: Release of the First 8490 Sequenced Strains for Exploring Actinobacteria Biosynthetic Diversity.</title>
        <authorList>
            <person name="Kalkreuter E."/>
            <person name="Kautsar S.A."/>
            <person name="Yang D."/>
            <person name="Bader C.D."/>
            <person name="Teijaro C.N."/>
            <person name="Fluegel L."/>
            <person name="Davis C.M."/>
            <person name="Simpson J.R."/>
            <person name="Lauterbach L."/>
            <person name="Steele A.D."/>
            <person name="Gui C."/>
            <person name="Meng S."/>
            <person name="Li G."/>
            <person name="Viehrig K."/>
            <person name="Ye F."/>
            <person name="Su P."/>
            <person name="Kiefer A.F."/>
            <person name="Nichols A."/>
            <person name="Cepeda A.J."/>
            <person name="Yan W."/>
            <person name="Fan B."/>
            <person name="Jiang Y."/>
            <person name="Adhikari A."/>
            <person name="Zheng C.-J."/>
            <person name="Schuster L."/>
            <person name="Cowan T.M."/>
            <person name="Smanski M.J."/>
            <person name="Chevrette M.G."/>
            <person name="De Carvalho L.P.S."/>
            <person name="Shen B."/>
        </authorList>
    </citation>
    <scope>NUCLEOTIDE SEQUENCE [LARGE SCALE GENOMIC DNA]</scope>
    <source>
        <strain evidence="7 8">NPDC000234</strain>
    </source>
</reference>
<evidence type="ECO:0000259" key="6">
    <source>
        <dbReference type="Pfam" id="PF01613"/>
    </source>
</evidence>
<sequence length="124" mass="13370">MRVECASDVGEFVVNFSSEPLLQLINATATDFPRTVSEFDTAGIEREPGRSARPPRVAAAHVALECRSHTTLHRAGRPRCIAHRVGTSGRRLRGAGRAVSVDHGSGRRPAPRASSQPSRLTYAV</sequence>
<evidence type="ECO:0000256" key="5">
    <source>
        <dbReference type="SAM" id="MobiDB-lite"/>
    </source>
</evidence>
<dbReference type="Pfam" id="PF01613">
    <property type="entry name" value="Flavin_Reduct"/>
    <property type="match status" value="1"/>
</dbReference>
<evidence type="ECO:0000313" key="7">
    <source>
        <dbReference type="EMBL" id="MER7182152.1"/>
    </source>
</evidence>
<dbReference type="InterPro" id="IPR012349">
    <property type="entry name" value="Split_barrel_FMN-bd"/>
</dbReference>
<dbReference type="SUPFAM" id="SSF50475">
    <property type="entry name" value="FMN-binding split barrel"/>
    <property type="match status" value="1"/>
</dbReference>
<protein>
    <submittedName>
        <fullName evidence="7">Flavin reductase</fullName>
    </submittedName>
</protein>
<feature type="compositionally biased region" description="Polar residues" evidence="5">
    <location>
        <begin position="113"/>
        <end position="124"/>
    </location>
</feature>
<dbReference type="RefSeq" id="WP_350783256.1">
    <property type="nucleotide sequence ID" value="NZ_JBEPEK010000158.1"/>
</dbReference>
<comment type="cofactor">
    <cofactor evidence="1">
        <name>FMN</name>
        <dbReference type="ChEBI" id="CHEBI:58210"/>
    </cofactor>
</comment>
<comment type="similarity">
    <text evidence="4">Belongs to the flavoredoxin family.</text>
</comment>
<keyword evidence="8" id="KW-1185">Reference proteome</keyword>
<feature type="domain" description="Flavin reductase like" evidence="6">
    <location>
        <begin position="8"/>
        <end position="76"/>
    </location>
</feature>
<feature type="region of interest" description="Disordered" evidence="5">
    <location>
        <begin position="87"/>
        <end position="124"/>
    </location>
</feature>
<comment type="caution">
    <text evidence="7">The sequence shown here is derived from an EMBL/GenBank/DDBJ whole genome shotgun (WGS) entry which is preliminary data.</text>
</comment>
<dbReference type="PANTHER" id="PTHR33798:SF5">
    <property type="entry name" value="FLAVIN REDUCTASE LIKE DOMAIN-CONTAINING PROTEIN"/>
    <property type="match status" value="1"/>
</dbReference>
<gene>
    <name evidence="7" type="ORF">ABT404_22140</name>
</gene>
<evidence type="ECO:0000256" key="1">
    <source>
        <dbReference type="ARBA" id="ARBA00001917"/>
    </source>
</evidence>
<keyword evidence="2" id="KW-0285">Flavoprotein</keyword>
<dbReference type="Gene3D" id="2.30.110.10">
    <property type="entry name" value="Electron Transport, Fmn-binding Protein, Chain A"/>
    <property type="match status" value="1"/>
</dbReference>
<keyword evidence="3" id="KW-0288">FMN</keyword>
<evidence type="ECO:0000256" key="3">
    <source>
        <dbReference type="ARBA" id="ARBA00022643"/>
    </source>
</evidence>
<evidence type="ECO:0000256" key="4">
    <source>
        <dbReference type="ARBA" id="ARBA00038054"/>
    </source>
</evidence>
<name>A0ABV1WZJ3_9ACTN</name>
<accession>A0ABV1WZJ3</accession>
<organism evidence="7 8">
    <name type="scientific">Streptomyces hyaluromycini</name>
    <dbReference type="NCBI Taxonomy" id="1377993"/>
    <lineage>
        <taxon>Bacteria</taxon>
        <taxon>Bacillati</taxon>
        <taxon>Actinomycetota</taxon>
        <taxon>Actinomycetes</taxon>
        <taxon>Kitasatosporales</taxon>
        <taxon>Streptomycetaceae</taxon>
        <taxon>Streptomyces</taxon>
    </lineage>
</organism>
<dbReference type="InterPro" id="IPR002563">
    <property type="entry name" value="Flavin_Rdtase-like_dom"/>
</dbReference>
<evidence type="ECO:0000313" key="8">
    <source>
        <dbReference type="Proteomes" id="UP001474181"/>
    </source>
</evidence>
<dbReference type="EMBL" id="JBEPEK010000158">
    <property type="protein sequence ID" value="MER7182152.1"/>
    <property type="molecule type" value="Genomic_DNA"/>
</dbReference>